<comment type="caution">
    <text evidence="1">The sequence shown here is derived from an EMBL/GenBank/DDBJ whole genome shotgun (WGS) entry which is preliminary data.</text>
</comment>
<proteinExistence type="predicted"/>
<evidence type="ECO:0000313" key="2">
    <source>
        <dbReference type="Proteomes" id="UP001419268"/>
    </source>
</evidence>
<dbReference type="EMBL" id="JBBNAG010000009">
    <property type="protein sequence ID" value="KAK9106045.1"/>
    <property type="molecule type" value="Genomic_DNA"/>
</dbReference>
<evidence type="ECO:0000313" key="1">
    <source>
        <dbReference type="EMBL" id="KAK9106045.1"/>
    </source>
</evidence>
<name>A0AAP0F6A2_9MAGN</name>
<sequence>MGEVGGGVVRGEEQIVGFEGVGLWVAEHHLQLFELVDDVGHVRASHLVPHPSELLVHAGVRVLPYHLPLVPLQSTSTNTSIGGGTSGGGTSGGGAGAGGYFLIFSLH</sequence>
<accession>A0AAP0F6A2</accession>
<dbReference type="AlphaFoldDB" id="A0AAP0F6A2"/>
<reference evidence="1 2" key="1">
    <citation type="submission" date="2024-01" db="EMBL/GenBank/DDBJ databases">
        <title>Genome assemblies of Stephania.</title>
        <authorList>
            <person name="Yang L."/>
        </authorList>
    </citation>
    <scope>NUCLEOTIDE SEQUENCE [LARGE SCALE GENOMIC DNA]</scope>
    <source>
        <strain evidence="1">JXDWG</strain>
        <tissue evidence="1">Leaf</tissue>
    </source>
</reference>
<keyword evidence="2" id="KW-1185">Reference proteome</keyword>
<protein>
    <submittedName>
        <fullName evidence="1">Uncharacterized protein</fullName>
    </submittedName>
</protein>
<organism evidence="1 2">
    <name type="scientific">Stephania cephalantha</name>
    <dbReference type="NCBI Taxonomy" id="152367"/>
    <lineage>
        <taxon>Eukaryota</taxon>
        <taxon>Viridiplantae</taxon>
        <taxon>Streptophyta</taxon>
        <taxon>Embryophyta</taxon>
        <taxon>Tracheophyta</taxon>
        <taxon>Spermatophyta</taxon>
        <taxon>Magnoliopsida</taxon>
        <taxon>Ranunculales</taxon>
        <taxon>Menispermaceae</taxon>
        <taxon>Menispermoideae</taxon>
        <taxon>Cissampelideae</taxon>
        <taxon>Stephania</taxon>
    </lineage>
</organism>
<gene>
    <name evidence="1" type="ORF">Scep_022889</name>
</gene>
<dbReference type="Proteomes" id="UP001419268">
    <property type="component" value="Unassembled WGS sequence"/>
</dbReference>